<dbReference type="PROSITE" id="PS50888">
    <property type="entry name" value="BHLH"/>
    <property type="match status" value="1"/>
</dbReference>
<comment type="caution">
    <text evidence="4">The sequence shown here is derived from an EMBL/GenBank/DDBJ whole genome shotgun (WGS) entry which is preliminary data.</text>
</comment>
<evidence type="ECO:0000256" key="1">
    <source>
        <dbReference type="SAM" id="Coils"/>
    </source>
</evidence>
<dbReference type="EMBL" id="JAVDPF010000020">
    <property type="protein sequence ID" value="KAL1874161.1"/>
    <property type="molecule type" value="Genomic_DNA"/>
</dbReference>
<gene>
    <name evidence="4" type="ORF">Plec18167_006096</name>
</gene>
<reference evidence="4 5" key="1">
    <citation type="journal article" date="2024" name="IMA Fungus">
        <title>IMA Genome - F19 : A genome assembly and annotation guide to empower mycologists, including annotated draft genome sequences of Ceratocystis pirilliformis, Diaporthe australafricana, Fusarium ophioides, Paecilomyces lecythidis, and Sporothrix stenoceras.</title>
        <authorList>
            <person name="Aylward J."/>
            <person name="Wilson A.M."/>
            <person name="Visagie C.M."/>
            <person name="Spraker J."/>
            <person name="Barnes I."/>
            <person name="Buitendag C."/>
            <person name="Ceriani C."/>
            <person name="Del Mar Angel L."/>
            <person name="du Plessis D."/>
            <person name="Fuchs T."/>
            <person name="Gasser K."/>
            <person name="Kramer D."/>
            <person name="Li W."/>
            <person name="Munsamy K."/>
            <person name="Piso A."/>
            <person name="Price J.L."/>
            <person name="Sonnekus B."/>
            <person name="Thomas C."/>
            <person name="van der Nest A."/>
            <person name="van Dijk A."/>
            <person name="van Heerden A."/>
            <person name="van Vuuren N."/>
            <person name="Yilmaz N."/>
            <person name="Duong T.A."/>
            <person name="van der Merwe N.A."/>
            <person name="Wingfield M.J."/>
            <person name="Wingfield B.D."/>
        </authorList>
    </citation>
    <scope>NUCLEOTIDE SEQUENCE [LARGE SCALE GENOMIC DNA]</scope>
    <source>
        <strain evidence="4 5">CMW 18167</strain>
    </source>
</reference>
<evidence type="ECO:0000259" key="3">
    <source>
        <dbReference type="PROSITE" id="PS50888"/>
    </source>
</evidence>
<sequence>MYNYNQGITLDSYRVEMMSGVEASSSAGNIKTPVVADPYSLEWWNSAWHVPWGYQQEYSTSGTTHDTDRDSSSLKLKRESYPGPQIMPTIPIYPDHASEPRSPSLISSSHSLSPVPTLDSEFSSIHAGSPPAIHQVTDSRPEEALLHRLSPQLETKLKQEPEYSQPVSLAYQTPTSDTATPSRPSPDAASGQSLMKEAQEHAKARRKIAHNAVERRYRVNMNAKFIALGKAIPSLRAGKPNASLRSKGIKVNLNDSTVIQNKAEVLTKALAYIQELQEERSLLQNEVSALRSHLLPRGIW</sequence>
<organism evidence="4 5">
    <name type="scientific">Paecilomyces lecythidis</name>
    <dbReference type="NCBI Taxonomy" id="3004212"/>
    <lineage>
        <taxon>Eukaryota</taxon>
        <taxon>Fungi</taxon>
        <taxon>Dikarya</taxon>
        <taxon>Ascomycota</taxon>
        <taxon>Pezizomycotina</taxon>
        <taxon>Eurotiomycetes</taxon>
        <taxon>Eurotiomycetidae</taxon>
        <taxon>Eurotiales</taxon>
        <taxon>Thermoascaceae</taxon>
        <taxon>Paecilomyces</taxon>
    </lineage>
</organism>
<dbReference type="SMART" id="SM00353">
    <property type="entry name" value="HLH"/>
    <property type="match status" value="1"/>
</dbReference>
<proteinExistence type="predicted"/>
<dbReference type="CDD" id="cd11395">
    <property type="entry name" value="bHLHzip_SREBP_like"/>
    <property type="match status" value="1"/>
</dbReference>
<feature type="compositionally biased region" description="Polar residues" evidence="2">
    <location>
        <begin position="165"/>
        <end position="182"/>
    </location>
</feature>
<dbReference type="SUPFAM" id="SSF47459">
    <property type="entry name" value="HLH, helix-loop-helix DNA-binding domain"/>
    <property type="match status" value="1"/>
</dbReference>
<feature type="region of interest" description="Disordered" evidence="2">
    <location>
        <begin position="59"/>
        <end position="81"/>
    </location>
</feature>
<dbReference type="InterPro" id="IPR036638">
    <property type="entry name" value="HLH_DNA-bd_sf"/>
</dbReference>
<dbReference type="Pfam" id="PF00010">
    <property type="entry name" value="HLH"/>
    <property type="match status" value="1"/>
</dbReference>
<feature type="region of interest" description="Disordered" evidence="2">
    <location>
        <begin position="154"/>
        <end position="207"/>
    </location>
</feature>
<dbReference type="PANTHER" id="PTHR47336:SF4">
    <property type="entry name" value="BHLH TRANSCRIPTION FACTOR (EUROFUNG)"/>
    <property type="match status" value="1"/>
</dbReference>
<dbReference type="InterPro" id="IPR052099">
    <property type="entry name" value="Regulatory_TF_Diverse"/>
</dbReference>
<feature type="compositionally biased region" description="Basic and acidic residues" evidence="2">
    <location>
        <begin position="65"/>
        <end position="80"/>
    </location>
</feature>
<feature type="domain" description="BHLH" evidence="3">
    <location>
        <begin position="205"/>
        <end position="276"/>
    </location>
</feature>
<feature type="compositionally biased region" description="Low complexity" evidence="2">
    <location>
        <begin position="100"/>
        <end position="118"/>
    </location>
</feature>
<keyword evidence="5" id="KW-1185">Reference proteome</keyword>
<dbReference type="InterPro" id="IPR011598">
    <property type="entry name" value="bHLH_dom"/>
</dbReference>
<evidence type="ECO:0000256" key="2">
    <source>
        <dbReference type="SAM" id="MobiDB-lite"/>
    </source>
</evidence>
<feature type="region of interest" description="Disordered" evidence="2">
    <location>
        <begin position="95"/>
        <end position="135"/>
    </location>
</feature>
<name>A0ABR3XDW4_9EURO</name>
<accession>A0ABR3XDW4</accession>
<evidence type="ECO:0000313" key="4">
    <source>
        <dbReference type="EMBL" id="KAL1874161.1"/>
    </source>
</evidence>
<dbReference type="Proteomes" id="UP001583193">
    <property type="component" value="Unassembled WGS sequence"/>
</dbReference>
<keyword evidence="1" id="KW-0175">Coiled coil</keyword>
<feature type="coiled-coil region" evidence="1">
    <location>
        <begin position="266"/>
        <end position="293"/>
    </location>
</feature>
<dbReference type="Gene3D" id="4.10.280.10">
    <property type="entry name" value="Helix-loop-helix DNA-binding domain"/>
    <property type="match status" value="1"/>
</dbReference>
<dbReference type="PANTHER" id="PTHR47336">
    <property type="entry name" value="TRANSCRIPTION FACTOR HMS1-RELATED"/>
    <property type="match status" value="1"/>
</dbReference>
<protein>
    <recommendedName>
        <fullName evidence="3">BHLH domain-containing protein</fullName>
    </recommendedName>
</protein>
<evidence type="ECO:0000313" key="5">
    <source>
        <dbReference type="Proteomes" id="UP001583193"/>
    </source>
</evidence>